<keyword evidence="3" id="KW-1185">Reference proteome</keyword>
<organism evidence="2 3">
    <name type="scientific">Tumebacillus algifaecis</name>
    <dbReference type="NCBI Taxonomy" id="1214604"/>
    <lineage>
        <taxon>Bacteria</taxon>
        <taxon>Bacillati</taxon>
        <taxon>Bacillota</taxon>
        <taxon>Bacilli</taxon>
        <taxon>Bacillales</taxon>
        <taxon>Alicyclobacillaceae</taxon>
        <taxon>Tumebacillus</taxon>
    </lineage>
</organism>
<dbReference type="Gene3D" id="1.25.40.10">
    <property type="entry name" value="Tetratricopeptide repeat domain"/>
    <property type="match status" value="1"/>
</dbReference>
<evidence type="ECO:0000313" key="2">
    <source>
        <dbReference type="EMBL" id="ASS76145.1"/>
    </source>
</evidence>
<sequence length="403" mass="46322">MILSSSDKYIMNCLQPYFNLGAVEGDKGPIHALSLVKLGQNLLHHAHVSAIPHQLNTLSVFRSMLHELYPQDVVIQSPHELPESLRTDAWQRLCDLLDRWDNLNAVEKDNTVLVLCRLGFYQTVLDYVDPIEDQEIAKDPTMARLARRYANALGKRVNRQVSIDLYKKIVRLTPVESPERFAAITQLIVYYSKQNEIAQVQEWCELGDHALHYRTPAVDPVETLLVSMYYRASSFLPFLKGDRAETVRILDLAMELGQQIPAEDTRYQQMYRENMFPLLETRAREAKWLGDTELAFERTRRLVEHDPYDPKTHLRLGKLLLEQNRIVEALASYRHSAELGFPLTPLAWFMTGQCYELLQEPEAALQAYQNSVQFSPTGGGQAALKRIAFLAKSLNKPETYFFL</sequence>
<dbReference type="Pfam" id="PF13432">
    <property type="entry name" value="TPR_16"/>
    <property type="match status" value="1"/>
</dbReference>
<dbReference type="Proteomes" id="UP000214688">
    <property type="component" value="Chromosome"/>
</dbReference>
<dbReference type="RefSeq" id="WP_094237378.1">
    <property type="nucleotide sequence ID" value="NZ_CP022657.1"/>
</dbReference>
<dbReference type="InterPro" id="IPR019734">
    <property type="entry name" value="TPR_rpt"/>
</dbReference>
<accession>A0A223D3S3</accession>
<proteinExistence type="predicted"/>
<dbReference type="KEGG" id="tab:CIG75_15140"/>
<evidence type="ECO:0000313" key="3">
    <source>
        <dbReference type="Proteomes" id="UP000214688"/>
    </source>
</evidence>
<reference evidence="2 3" key="1">
    <citation type="journal article" date="2015" name="Int. J. Syst. Evol. Microbiol.">
        <title>Tumebacillus algifaecis sp. nov., isolated from decomposing algal scum.</title>
        <authorList>
            <person name="Wu Y.F."/>
            <person name="Zhang B."/>
            <person name="Xing P."/>
            <person name="Wu Q.L."/>
            <person name="Liu S.J."/>
        </authorList>
    </citation>
    <scope>NUCLEOTIDE SEQUENCE [LARGE SCALE GENOMIC DNA]</scope>
    <source>
        <strain evidence="2 3">THMBR28</strain>
    </source>
</reference>
<dbReference type="SUPFAM" id="SSF48452">
    <property type="entry name" value="TPR-like"/>
    <property type="match status" value="1"/>
</dbReference>
<evidence type="ECO:0000256" key="1">
    <source>
        <dbReference type="PROSITE-ProRule" id="PRU00339"/>
    </source>
</evidence>
<dbReference type="InterPro" id="IPR011990">
    <property type="entry name" value="TPR-like_helical_dom_sf"/>
</dbReference>
<dbReference type="PROSITE" id="PS50005">
    <property type="entry name" value="TPR"/>
    <property type="match status" value="1"/>
</dbReference>
<dbReference type="AlphaFoldDB" id="A0A223D3S3"/>
<name>A0A223D3S3_9BACL</name>
<gene>
    <name evidence="2" type="ORF">CIG75_15140</name>
</gene>
<dbReference type="SMART" id="SM00028">
    <property type="entry name" value="TPR"/>
    <property type="match status" value="2"/>
</dbReference>
<feature type="repeat" description="TPR" evidence="1">
    <location>
        <begin position="345"/>
        <end position="378"/>
    </location>
</feature>
<protein>
    <submittedName>
        <fullName evidence="2">Uncharacterized protein</fullName>
    </submittedName>
</protein>
<keyword evidence="1" id="KW-0802">TPR repeat</keyword>
<dbReference type="EMBL" id="CP022657">
    <property type="protein sequence ID" value="ASS76145.1"/>
    <property type="molecule type" value="Genomic_DNA"/>
</dbReference>